<evidence type="ECO:0000313" key="1">
    <source>
        <dbReference type="EMBL" id="KDQ27163.1"/>
    </source>
</evidence>
<evidence type="ECO:0000313" key="2">
    <source>
        <dbReference type="Proteomes" id="UP000027073"/>
    </source>
</evidence>
<dbReference type="AlphaFoldDB" id="A0A067NGI4"/>
<sequence length="92" mass="10379">MLPVFFLWSFGSVRRKLVWKPMKIKPSVLQPAPLASYSGFSMFEDRNNVDATCNNWINVEDTACLRKVSILHDGEDIEARLCTCSLASPSDL</sequence>
<organism evidence="1 2">
    <name type="scientific">Pleurotus ostreatus (strain PC15)</name>
    <name type="common">Oyster mushroom</name>
    <dbReference type="NCBI Taxonomy" id="1137138"/>
    <lineage>
        <taxon>Eukaryota</taxon>
        <taxon>Fungi</taxon>
        <taxon>Dikarya</taxon>
        <taxon>Basidiomycota</taxon>
        <taxon>Agaricomycotina</taxon>
        <taxon>Agaricomycetes</taxon>
        <taxon>Agaricomycetidae</taxon>
        <taxon>Agaricales</taxon>
        <taxon>Pleurotineae</taxon>
        <taxon>Pleurotaceae</taxon>
        <taxon>Pleurotus</taxon>
    </lineage>
</organism>
<protein>
    <submittedName>
        <fullName evidence="1">Uncharacterized protein</fullName>
    </submittedName>
</protein>
<dbReference type="Proteomes" id="UP000027073">
    <property type="component" value="Unassembled WGS sequence"/>
</dbReference>
<dbReference type="InParanoid" id="A0A067NGI4"/>
<gene>
    <name evidence="1" type="ORF">PLEOSDRAFT_158900</name>
</gene>
<name>A0A067NGI4_PLEO1</name>
<dbReference type="HOGENOM" id="CLU_2414211_0_0_1"/>
<dbReference type="EMBL" id="KL198009">
    <property type="protein sequence ID" value="KDQ27163.1"/>
    <property type="molecule type" value="Genomic_DNA"/>
</dbReference>
<dbReference type="VEuPathDB" id="FungiDB:PLEOSDRAFT_158900"/>
<accession>A0A067NGI4</accession>
<reference evidence="2" key="1">
    <citation type="journal article" date="2014" name="Proc. Natl. Acad. Sci. U.S.A.">
        <title>Extensive sampling of basidiomycete genomes demonstrates inadequacy of the white-rot/brown-rot paradigm for wood decay fungi.</title>
        <authorList>
            <person name="Riley R."/>
            <person name="Salamov A.A."/>
            <person name="Brown D.W."/>
            <person name="Nagy L.G."/>
            <person name="Floudas D."/>
            <person name="Held B.W."/>
            <person name="Levasseur A."/>
            <person name="Lombard V."/>
            <person name="Morin E."/>
            <person name="Otillar R."/>
            <person name="Lindquist E.A."/>
            <person name="Sun H."/>
            <person name="LaButti K.M."/>
            <person name="Schmutz J."/>
            <person name="Jabbour D."/>
            <person name="Luo H."/>
            <person name="Baker S.E."/>
            <person name="Pisabarro A.G."/>
            <person name="Walton J.D."/>
            <person name="Blanchette R.A."/>
            <person name="Henrissat B."/>
            <person name="Martin F."/>
            <person name="Cullen D."/>
            <person name="Hibbett D.S."/>
            <person name="Grigoriev I.V."/>
        </authorList>
    </citation>
    <scope>NUCLEOTIDE SEQUENCE [LARGE SCALE GENOMIC DNA]</scope>
    <source>
        <strain evidence="2">PC15</strain>
    </source>
</reference>
<proteinExistence type="predicted"/>